<comment type="caution">
    <text evidence="2">The sequence shown here is derived from an EMBL/GenBank/DDBJ whole genome shotgun (WGS) entry which is preliminary data.</text>
</comment>
<feature type="region of interest" description="Disordered" evidence="1">
    <location>
        <begin position="32"/>
        <end position="62"/>
    </location>
</feature>
<name>A0ABQ9Z3W9_9CRUS</name>
<reference evidence="2 3" key="1">
    <citation type="journal article" date="2023" name="Nucleic Acids Res.">
        <title>The hologenome of Daphnia magna reveals possible DNA methylation and microbiome-mediated evolution of the host genome.</title>
        <authorList>
            <person name="Chaturvedi A."/>
            <person name="Li X."/>
            <person name="Dhandapani V."/>
            <person name="Marshall H."/>
            <person name="Kissane S."/>
            <person name="Cuenca-Cambronero M."/>
            <person name="Asole G."/>
            <person name="Calvet F."/>
            <person name="Ruiz-Romero M."/>
            <person name="Marangio P."/>
            <person name="Guigo R."/>
            <person name="Rago D."/>
            <person name="Mirbahai L."/>
            <person name="Eastwood N."/>
            <person name="Colbourne J.K."/>
            <person name="Zhou J."/>
            <person name="Mallon E."/>
            <person name="Orsini L."/>
        </authorList>
    </citation>
    <scope>NUCLEOTIDE SEQUENCE [LARGE SCALE GENOMIC DNA]</scope>
    <source>
        <strain evidence="2">LRV0_1</strain>
    </source>
</reference>
<keyword evidence="3" id="KW-1185">Reference proteome</keyword>
<sequence>MQQLFKLSNSIIVRSRMPRFRGYFTKPSENMEEMKAWKEAKESPYLQKQKKKSENNDCDAVEPDDPLALLETKSPVKKMGYTAPHSRERRTRGGRLKSLLKRLKRTPEFRSAYHKEIEQLQAENFTEEADLNYKGVRTYLPHYPVVRYPTGQNNHKDSTGIRWGGITIRNMDQASTMFWKTALISTTICLPL</sequence>
<evidence type="ECO:0000256" key="1">
    <source>
        <dbReference type="SAM" id="MobiDB-lite"/>
    </source>
</evidence>
<evidence type="ECO:0000313" key="2">
    <source>
        <dbReference type="EMBL" id="KAK4007576.1"/>
    </source>
</evidence>
<feature type="compositionally biased region" description="Basic and acidic residues" evidence="1">
    <location>
        <begin position="32"/>
        <end position="42"/>
    </location>
</feature>
<proteinExistence type="predicted"/>
<accession>A0ABQ9Z3W9</accession>
<protein>
    <submittedName>
        <fullName evidence="2">Uncharacterized protein</fullName>
    </submittedName>
</protein>
<dbReference type="Proteomes" id="UP001234178">
    <property type="component" value="Unassembled WGS sequence"/>
</dbReference>
<dbReference type="EMBL" id="JAOYFB010000002">
    <property type="protein sequence ID" value="KAK4007576.1"/>
    <property type="molecule type" value="Genomic_DNA"/>
</dbReference>
<organism evidence="2 3">
    <name type="scientific">Daphnia magna</name>
    <dbReference type="NCBI Taxonomy" id="35525"/>
    <lineage>
        <taxon>Eukaryota</taxon>
        <taxon>Metazoa</taxon>
        <taxon>Ecdysozoa</taxon>
        <taxon>Arthropoda</taxon>
        <taxon>Crustacea</taxon>
        <taxon>Branchiopoda</taxon>
        <taxon>Diplostraca</taxon>
        <taxon>Cladocera</taxon>
        <taxon>Anomopoda</taxon>
        <taxon>Daphniidae</taxon>
        <taxon>Daphnia</taxon>
    </lineage>
</organism>
<evidence type="ECO:0000313" key="3">
    <source>
        <dbReference type="Proteomes" id="UP001234178"/>
    </source>
</evidence>
<gene>
    <name evidence="2" type="ORF">OUZ56_012734</name>
</gene>